<proteinExistence type="predicted"/>
<organism evidence="1 2">
    <name type="scientific">Bacillus safensis</name>
    <dbReference type="NCBI Taxonomy" id="561879"/>
    <lineage>
        <taxon>Bacteria</taxon>
        <taxon>Bacillati</taxon>
        <taxon>Bacillota</taxon>
        <taxon>Bacilli</taxon>
        <taxon>Bacillales</taxon>
        <taxon>Bacillaceae</taxon>
        <taxon>Bacillus</taxon>
    </lineage>
</organism>
<reference evidence="1" key="1">
    <citation type="submission" date="2025-02" db="EMBL/GenBank/DDBJ databases">
        <title>Complete genome sequences of 52 Bacillus and Priestia strains isolated from West-African fermentations and 26 reference strains from the DSMZ collection.</title>
        <authorList>
            <person name="Wiedenbein E.S."/>
            <person name="Canoy T.S."/>
            <person name="Hui Y."/>
            <person name="Parkouda C."/>
            <person name="Dawende C."/>
            <person name="Ametefe E."/>
            <person name="Jespersen L."/>
            <person name="Nielsen D.S."/>
        </authorList>
    </citation>
    <scope>NUCLEOTIDE SEQUENCE</scope>
    <source>
        <strain evidence="1">PRO33</strain>
    </source>
</reference>
<protein>
    <submittedName>
        <fullName evidence="1">Uncharacterized protein</fullName>
    </submittedName>
</protein>
<evidence type="ECO:0000313" key="2">
    <source>
        <dbReference type="Proteomes" id="UP001218488"/>
    </source>
</evidence>
<gene>
    <name evidence="1" type="ORF">P5627_14045</name>
</gene>
<accession>A0AC61YPV1</accession>
<name>A0AC61YPV1_BACIA</name>
<sequence>MYNEKRTNSFAEKLVQLKQAIISEEKKLMPSVKLHFGRKQKFVLFLSLGNIDERAIVFSGIGNTVESAWKSAVNKAAKHMKKQKIFDFLWLKADLVNHIESKPYTIWTNQIAKMRKNYFRKGISFDPLFNTAFLEQEINGNALIKESTHSHKMSLSETNIINYLKKTGKKQTAFTIRDSQIIYEFTTISYFFEDKLIKLNNKEQFNGFRLIELTNKEIKHLITSSANFLAKQVKDNGEFIYGYFPCYDKKINWYNSLRHASTLYSMIEAYEVIPNLYVKEQIEKALDYLKKELIYTATTNDVAFVVDWRNQQEIKLGANAAAILALTKYMEVFQTLDDLHLARKLANGIIHMQMNNGSFSHVLNYPSFQVKDEHRIIYYDGEAVFALMKLYNIDRNESWINAVEKAFDYFIKKDYWKHHDHWLSYCTNELTKFRPEDQYFQFGLQNVKEKLDFIYHRQTTYPTFLELMMAAYEMVKLIYKLEKDYLLIDFPVEYLKKAIEHRAYYQTTGFFYPELAMYFKRPKSIIGSFFIRHHSFRVRIDDIEHNLSGYCRYFLNKISEKNRVGTR</sequence>
<dbReference type="EMBL" id="CP121752">
    <property type="protein sequence ID" value="WGD96987.1"/>
    <property type="molecule type" value="Genomic_DNA"/>
</dbReference>
<dbReference type="Proteomes" id="UP001218488">
    <property type="component" value="Chromosome"/>
</dbReference>
<evidence type="ECO:0000313" key="1">
    <source>
        <dbReference type="EMBL" id="WGD96987.1"/>
    </source>
</evidence>